<feature type="compositionally biased region" description="Polar residues" evidence="1">
    <location>
        <begin position="26"/>
        <end position="36"/>
    </location>
</feature>
<gene>
    <name evidence="2" type="ORF">ElyMa_002152300</name>
</gene>
<accession>A0AAV4FMT6</accession>
<keyword evidence="3" id="KW-1185">Reference proteome</keyword>
<dbReference type="Proteomes" id="UP000762676">
    <property type="component" value="Unassembled WGS sequence"/>
</dbReference>
<dbReference type="AlphaFoldDB" id="A0AAV4FMT6"/>
<dbReference type="EMBL" id="BMAT01004471">
    <property type="protein sequence ID" value="GFR74020.1"/>
    <property type="molecule type" value="Genomic_DNA"/>
</dbReference>
<evidence type="ECO:0000256" key="1">
    <source>
        <dbReference type="SAM" id="MobiDB-lite"/>
    </source>
</evidence>
<evidence type="ECO:0000313" key="3">
    <source>
        <dbReference type="Proteomes" id="UP000762676"/>
    </source>
</evidence>
<name>A0AAV4FMT6_9GAST</name>
<evidence type="ECO:0000313" key="2">
    <source>
        <dbReference type="EMBL" id="GFR74020.1"/>
    </source>
</evidence>
<feature type="region of interest" description="Disordered" evidence="1">
    <location>
        <begin position="26"/>
        <end position="57"/>
    </location>
</feature>
<protein>
    <submittedName>
        <fullName evidence="2">Uncharacterized protein</fullName>
    </submittedName>
</protein>
<comment type="caution">
    <text evidence="2">The sequence shown here is derived from an EMBL/GenBank/DDBJ whole genome shotgun (WGS) entry which is preliminary data.</text>
</comment>
<sequence>MGSTLSPIFSSAALKTFSSNRSVPCTRTCSSRQDTNTRGKRATGPTEQDGAVNSRQTWTKISLSSSSEDGDSGNCDIVNVQDGWGRSQSHSRGRISPLEACYEIHVERCSSRSRANRTADDGKFGEPCTLSKPKTLKNDPHCGLATPVDTAYREEKYPAEMRFEDKGAAMDTATCAISSKSNTSSSVGLMSLKCAYRKENLRDNSVIFNQNFNKVRDKLAREMGCVYAGAVILVDDDDQSNSGYLTESCLAAFEDDLIRQTSPCLPSRPTSGRRGSVISNCPIQVCDDLPDHLINTHDIHSQSHEPSISHLIYQAEDQDSVYPSTLSYTSEKEVHVLSTGLGQTALPRGGLSLGLTRSFTSLNHLDLPRNRWDEIENCDNEESVTQL</sequence>
<organism evidence="2 3">
    <name type="scientific">Elysia marginata</name>
    <dbReference type="NCBI Taxonomy" id="1093978"/>
    <lineage>
        <taxon>Eukaryota</taxon>
        <taxon>Metazoa</taxon>
        <taxon>Spiralia</taxon>
        <taxon>Lophotrochozoa</taxon>
        <taxon>Mollusca</taxon>
        <taxon>Gastropoda</taxon>
        <taxon>Heterobranchia</taxon>
        <taxon>Euthyneura</taxon>
        <taxon>Panpulmonata</taxon>
        <taxon>Sacoglossa</taxon>
        <taxon>Placobranchoidea</taxon>
        <taxon>Plakobranchidae</taxon>
        <taxon>Elysia</taxon>
    </lineage>
</organism>
<proteinExistence type="predicted"/>
<reference evidence="2 3" key="1">
    <citation type="journal article" date="2021" name="Elife">
        <title>Chloroplast acquisition without the gene transfer in kleptoplastic sea slugs, Plakobranchus ocellatus.</title>
        <authorList>
            <person name="Maeda T."/>
            <person name="Takahashi S."/>
            <person name="Yoshida T."/>
            <person name="Shimamura S."/>
            <person name="Takaki Y."/>
            <person name="Nagai Y."/>
            <person name="Toyoda A."/>
            <person name="Suzuki Y."/>
            <person name="Arimoto A."/>
            <person name="Ishii H."/>
            <person name="Satoh N."/>
            <person name="Nishiyama T."/>
            <person name="Hasebe M."/>
            <person name="Maruyama T."/>
            <person name="Minagawa J."/>
            <person name="Obokata J."/>
            <person name="Shigenobu S."/>
        </authorList>
    </citation>
    <scope>NUCLEOTIDE SEQUENCE [LARGE SCALE GENOMIC DNA]</scope>
</reference>